<keyword evidence="2" id="KW-1185">Reference proteome</keyword>
<dbReference type="AlphaFoldDB" id="A0A3E1YEX7"/>
<dbReference type="Proteomes" id="UP000260644">
    <property type="component" value="Unassembled WGS sequence"/>
</dbReference>
<comment type="caution">
    <text evidence="1">The sequence shown here is derived from an EMBL/GenBank/DDBJ whole genome shotgun (WGS) entry which is preliminary data.</text>
</comment>
<accession>A0A3E1YEX7</accession>
<organism evidence="1 2">
    <name type="scientific">Chitinophaga silvatica</name>
    <dbReference type="NCBI Taxonomy" id="2282649"/>
    <lineage>
        <taxon>Bacteria</taxon>
        <taxon>Pseudomonadati</taxon>
        <taxon>Bacteroidota</taxon>
        <taxon>Chitinophagia</taxon>
        <taxon>Chitinophagales</taxon>
        <taxon>Chitinophagaceae</taxon>
        <taxon>Chitinophaga</taxon>
    </lineage>
</organism>
<proteinExistence type="predicted"/>
<evidence type="ECO:0000313" key="1">
    <source>
        <dbReference type="EMBL" id="RFS25023.1"/>
    </source>
</evidence>
<evidence type="ECO:0000313" key="2">
    <source>
        <dbReference type="Proteomes" id="UP000260644"/>
    </source>
</evidence>
<gene>
    <name evidence="1" type="ORF">DVR12_07505</name>
</gene>
<dbReference type="EMBL" id="QPMM01000002">
    <property type="protein sequence ID" value="RFS25023.1"/>
    <property type="molecule type" value="Genomic_DNA"/>
</dbReference>
<name>A0A3E1YEX7_9BACT</name>
<protein>
    <submittedName>
        <fullName evidence="1">Uncharacterized protein</fullName>
    </submittedName>
</protein>
<reference evidence="1 2" key="1">
    <citation type="submission" date="2018-07" db="EMBL/GenBank/DDBJ databases">
        <title>Chitinophaga K2CV101002-2 sp. nov., isolated from a monsoon evergreen broad-leaved forest soil.</title>
        <authorList>
            <person name="Lv Y."/>
        </authorList>
    </citation>
    <scope>NUCLEOTIDE SEQUENCE [LARGE SCALE GENOMIC DNA]</scope>
    <source>
        <strain evidence="1 2">GDMCC 1.1288</strain>
    </source>
</reference>
<sequence>MAQKNIDSIFTAKGAVTVLNCNNPISTVQLGDGKNQDYDYRILENNIILIRSQGTNPKPTNLVIKAGDLVHYLILSQKESSGLNNLKYTLPAKIEQNRNVAKSSFLYSSVRKEDILRLDSILSLLPAQENVTDTNTISKIATNFGLNLRHRARHRTNYRKLKIGYVKAMTLNGYDYLCLRVKSKDAAIDVQNINLVRKETGYQHGLYNVPIFYHRTIKGKRTAIELVVVTSSHKYHKKDKLIVLLRDIRRTLILGFYLSTKVLPGSMK</sequence>